<proteinExistence type="predicted"/>
<dbReference type="PANTHER" id="PTHR43798">
    <property type="entry name" value="MONOACYLGLYCEROL LIPASE"/>
    <property type="match status" value="1"/>
</dbReference>
<dbReference type="SUPFAM" id="SSF53474">
    <property type="entry name" value="alpha/beta-Hydrolases"/>
    <property type="match status" value="1"/>
</dbReference>
<dbReference type="Proteomes" id="UP001229244">
    <property type="component" value="Unassembled WGS sequence"/>
</dbReference>
<dbReference type="EMBL" id="JAUSUL010000002">
    <property type="protein sequence ID" value="MDQ0315791.1"/>
    <property type="molecule type" value="Genomic_DNA"/>
</dbReference>
<organism evidence="2 3">
    <name type="scientific">Amorphus orientalis</name>
    <dbReference type="NCBI Taxonomy" id="649198"/>
    <lineage>
        <taxon>Bacteria</taxon>
        <taxon>Pseudomonadati</taxon>
        <taxon>Pseudomonadota</taxon>
        <taxon>Alphaproteobacteria</taxon>
        <taxon>Hyphomicrobiales</taxon>
        <taxon>Amorphaceae</taxon>
        <taxon>Amorphus</taxon>
    </lineage>
</organism>
<dbReference type="AlphaFoldDB" id="A0AAE4AS30"/>
<dbReference type="InterPro" id="IPR029058">
    <property type="entry name" value="AB_hydrolase_fold"/>
</dbReference>
<dbReference type="PRINTS" id="PR00111">
    <property type="entry name" value="ABHYDROLASE"/>
</dbReference>
<accession>A0AAE4AS30</accession>
<dbReference type="RefSeq" id="WP_306885620.1">
    <property type="nucleotide sequence ID" value="NZ_JAUSUL010000002.1"/>
</dbReference>
<evidence type="ECO:0000259" key="1">
    <source>
        <dbReference type="Pfam" id="PF00561"/>
    </source>
</evidence>
<dbReference type="GO" id="GO:0016020">
    <property type="term" value="C:membrane"/>
    <property type="evidence" value="ECO:0007669"/>
    <property type="project" value="TreeGrafter"/>
</dbReference>
<name>A0AAE4AS30_9HYPH</name>
<keyword evidence="3" id="KW-1185">Reference proteome</keyword>
<dbReference type="InterPro" id="IPR050266">
    <property type="entry name" value="AB_hydrolase_sf"/>
</dbReference>
<feature type="domain" description="AB hydrolase-1" evidence="1">
    <location>
        <begin position="24"/>
        <end position="246"/>
    </location>
</feature>
<evidence type="ECO:0000313" key="3">
    <source>
        <dbReference type="Proteomes" id="UP001229244"/>
    </source>
</evidence>
<sequence length="267" mass="28067">MKPAFAVLNGAACRYAVDRRGPRTLVLIHELGGSLESWDDLVQLLAPDLGVVRHDLRGAGLSQKMRGRLDLDTLADDVAALLDHVGEAGAVDVMGAAAGAAIAVRFAIRHAARCRRLILLAPALGVPAERRDAAMATADLLDRDGMAAIADAVLPKAFPEALWPDGQTKARAIARWLGADPEGYAAMYRAIAETGVLTEIGAIAQPTLLVAGSHDPFNPPERLRETAASIPDCRFEIAEAGHFPAVQSPQSIAPLLSAFLGAPEAGR</sequence>
<dbReference type="Pfam" id="PF00561">
    <property type="entry name" value="Abhydrolase_1"/>
    <property type="match status" value="1"/>
</dbReference>
<dbReference type="InterPro" id="IPR000073">
    <property type="entry name" value="AB_hydrolase_1"/>
</dbReference>
<gene>
    <name evidence="2" type="ORF">J2S73_002248</name>
</gene>
<dbReference type="PANTHER" id="PTHR43798:SF33">
    <property type="entry name" value="HYDROLASE, PUTATIVE (AFU_ORTHOLOGUE AFUA_2G14860)-RELATED"/>
    <property type="match status" value="1"/>
</dbReference>
<evidence type="ECO:0000313" key="2">
    <source>
        <dbReference type="EMBL" id="MDQ0315791.1"/>
    </source>
</evidence>
<comment type="caution">
    <text evidence="2">The sequence shown here is derived from an EMBL/GenBank/DDBJ whole genome shotgun (WGS) entry which is preliminary data.</text>
</comment>
<reference evidence="2" key="1">
    <citation type="submission" date="2023-07" db="EMBL/GenBank/DDBJ databases">
        <title>Genomic Encyclopedia of Type Strains, Phase IV (KMG-IV): sequencing the most valuable type-strain genomes for metagenomic binning, comparative biology and taxonomic classification.</title>
        <authorList>
            <person name="Goeker M."/>
        </authorList>
    </citation>
    <scope>NUCLEOTIDE SEQUENCE</scope>
    <source>
        <strain evidence="2">DSM 21202</strain>
    </source>
</reference>
<dbReference type="Gene3D" id="3.40.50.1820">
    <property type="entry name" value="alpha/beta hydrolase"/>
    <property type="match status" value="1"/>
</dbReference>
<protein>
    <submittedName>
        <fullName evidence="2">Pimeloyl-ACP methyl ester carboxylesterase</fullName>
    </submittedName>
</protein>